<dbReference type="EMBL" id="AP017313">
    <property type="protein sequence ID" value="BAU55717.1"/>
    <property type="molecule type" value="Genomic_DNA"/>
</dbReference>
<accession>A0A0X8X4V0</accession>
<dbReference type="OrthoDB" id="1523161at2"/>
<dbReference type="Proteomes" id="UP000218263">
    <property type="component" value="Chromosome"/>
</dbReference>
<dbReference type="RefSeq" id="WP_096354148.1">
    <property type="nucleotide sequence ID" value="NZ_AP017313.1"/>
</dbReference>
<dbReference type="AlphaFoldDB" id="A0A0X8X4V0"/>
<reference evidence="1 2" key="1">
    <citation type="submission" date="2015-12" db="EMBL/GenBank/DDBJ databases">
        <title>Genome sequence of Mucilaginibacter gotjawali.</title>
        <authorList>
            <person name="Lee J.S."/>
            <person name="Lee K.C."/>
            <person name="Kim K.K."/>
            <person name="Lee B.W."/>
        </authorList>
    </citation>
    <scope>NUCLEOTIDE SEQUENCE [LARGE SCALE GENOMIC DNA]</scope>
    <source>
        <strain evidence="1 2">SA3-7</strain>
    </source>
</reference>
<organism evidence="1 2">
    <name type="scientific">Mucilaginibacter gotjawali</name>
    <dbReference type="NCBI Taxonomy" id="1550579"/>
    <lineage>
        <taxon>Bacteria</taxon>
        <taxon>Pseudomonadati</taxon>
        <taxon>Bacteroidota</taxon>
        <taxon>Sphingobacteriia</taxon>
        <taxon>Sphingobacteriales</taxon>
        <taxon>Sphingobacteriaceae</taxon>
        <taxon>Mucilaginibacter</taxon>
    </lineage>
</organism>
<protein>
    <submittedName>
        <fullName evidence="1">Uncharacterized protein</fullName>
    </submittedName>
</protein>
<proteinExistence type="predicted"/>
<evidence type="ECO:0000313" key="2">
    <source>
        <dbReference type="Proteomes" id="UP000218263"/>
    </source>
</evidence>
<keyword evidence="2" id="KW-1185">Reference proteome</keyword>
<dbReference type="KEGG" id="mgot:MgSA37_03909"/>
<sequence length="451" mass="50059">MYKNVSNQHIIGVILLFSSCFLTVTAKAQATIENSQINYANADIKSAKKSNQPTDPSTITVKPSETDTSWKPVRRLWGYAFGDLYYDAHADAGNRGPETNYNGVPTYRNAFQFRRIYLGYEYDINKKFTAEVLLASEPSANTAVSGTTSISGSDNLADNKMAFYIKNVDLRWHGVWTGTDFVIGEMLTPGFPMLTEKIWGYRAIERTVADFHRTNAYDIGASLQGVFDPATKNFGYNILIANNSAGSSASLGSATNPATGFYKAFYGDVYAKFLNQTLIFDLYADYMKTAPATSAIGGQSRSMLKGFAAYTTPKITFGIEAYTQKFVNGVSDATTKTSVNATAEAISLYAHGALYKDKWGFFARYDGYNPDNDFNASDVYTSNTNLPAYSPYTKEHFVTAGLDFTPAKNIHFMPNVWFIQYKDERAPTTTGYLPDSHVLVYRATFFFIFGK</sequence>
<gene>
    <name evidence="1" type="ORF">MgSA37_03909</name>
</gene>
<evidence type="ECO:0000313" key="1">
    <source>
        <dbReference type="EMBL" id="BAU55717.1"/>
    </source>
</evidence>
<dbReference type="PROSITE" id="PS51257">
    <property type="entry name" value="PROKAR_LIPOPROTEIN"/>
    <property type="match status" value="1"/>
</dbReference>
<name>A0A0X8X4V0_9SPHI</name>